<evidence type="ECO:0000313" key="3">
    <source>
        <dbReference type="Proteomes" id="UP000324298"/>
    </source>
</evidence>
<dbReference type="GO" id="GO:0005829">
    <property type="term" value="C:cytosol"/>
    <property type="evidence" value="ECO:0007669"/>
    <property type="project" value="TreeGrafter"/>
</dbReference>
<accession>A0A5A9XFU5</accession>
<dbReference type="InterPro" id="IPR044992">
    <property type="entry name" value="ChyE-like"/>
</dbReference>
<keyword evidence="2" id="KW-0315">Glutamine amidotransferase</keyword>
<dbReference type="AlphaFoldDB" id="A0A5A9XFU5"/>
<dbReference type="Proteomes" id="UP000324298">
    <property type="component" value="Unassembled WGS sequence"/>
</dbReference>
<dbReference type="PROSITE" id="PS51273">
    <property type="entry name" value="GATASE_TYPE_1"/>
    <property type="match status" value="1"/>
</dbReference>
<comment type="caution">
    <text evidence="2">The sequence shown here is derived from an EMBL/GenBank/DDBJ whole genome shotgun (WGS) entry which is preliminary data.</text>
</comment>
<name>A0A5A9XFU5_9BACT</name>
<dbReference type="InterPro" id="IPR029062">
    <property type="entry name" value="Class_I_gatase-like"/>
</dbReference>
<dbReference type="RefSeq" id="WP_149307020.1">
    <property type="nucleotide sequence ID" value="NZ_SRSD01000004.1"/>
</dbReference>
<dbReference type="InterPro" id="IPR017926">
    <property type="entry name" value="GATASE"/>
</dbReference>
<dbReference type="EMBL" id="SRSD01000004">
    <property type="protein sequence ID" value="KAA0892082.1"/>
    <property type="molecule type" value="Genomic_DNA"/>
</dbReference>
<organism evidence="2 3">
    <name type="scientific">Oryzomonas rubra</name>
    <dbReference type="NCBI Taxonomy" id="2509454"/>
    <lineage>
        <taxon>Bacteria</taxon>
        <taxon>Pseudomonadati</taxon>
        <taxon>Thermodesulfobacteriota</taxon>
        <taxon>Desulfuromonadia</taxon>
        <taxon>Geobacterales</taxon>
        <taxon>Geobacteraceae</taxon>
        <taxon>Oryzomonas</taxon>
    </lineage>
</organism>
<feature type="domain" description="Glutamine amidotransferase" evidence="1">
    <location>
        <begin position="15"/>
        <end position="178"/>
    </location>
</feature>
<gene>
    <name evidence="2" type="ORF">ET418_07685</name>
</gene>
<reference evidence="2 3" key="1">
    <citation type="submission" date="2019-04" db="EMBL/GenBank/DDBJ databases">
        <title>Geobacter ruber sp. nov., ferric-reducing bacteria isolated from paddy soil.</title>
        <authorList>
            <person name="Xu Z."/>
            <person name="Masuda Y."/>
            <person name="Itoh H."/>
            <person name="Senoo K."/>
        </authorList>
    </citation>
    <scope>NUCLEOTIDE SEQUENCE [LARGE SCALE GENOMIC DNA]</scope>
    <source>
        <strain evidence="2 3">Red88</strain>
    </source>
</reference>
<evidence type="ECO:0000313" key="2">
    <source>
        <dbReference type="EMBL" id="KAA0892082.1"/>
    </source>
</evidence>
<evidence type="ECO:0000259" key="1">
    <source>
        <dbReference type="Pfam" id="PF00117"/>
    </source>
</evidence>
<dbReference type="Pfam" id="PF00117">
    <property type="entry name" value="GATase"/>
    <property type="match status" value="1"/>
</dbReference>
<dbReference type="Gene3D" id="3.40.50.880">
    <property type="match status" value="1"/>
</dbReference>
<dbReference type="SUPFAM" id="SSF52317">
    <property type="entry name" value="Class I glutamine amidotransferase-like"/>
    <property type="match status" value="1"/>
</dbReference>
<dbReference type="CDD" id="cd01741">
    <property type="entry name" value="GATase1_1"/>
    <property type="match status" value="1"/>
</dbReference>
<dbReference type="GO" id="GO:0016740">
    <property type="term" value="F:transferase activity"/>
    <property type="evidence" value="ECO:0007669"/>
    <property type="project" value="UniProtKB-KW"/>
</dbReference>
<keyword evidence="2" id="KW-0808">Transferase</keyword>
<keyword evidence="3" id="KW-1185">Reference proteome</keyword>
<dbReference type="FunFam" id="3.40.50.880:FF:000033">
    <property type="entry name" value="Glutamine amidotransferase class-I"/>
    <property type="match status" value="1"/>
</dbReference>
<dbReference type="OrthoDB" id="9813383at2"/>
<protein>
    <submittedName>
        <fullName evidence="2">Type 1 glutamine amidotransferase</fullName>
    </submittedName>
</protein>
<proteinExistence type="predicted"/>
<dbReference type="PANTHER" id="PTHR42695:SF5">
    <property type="entry name" value="GLUTAMINE AMIDOTRANSFERASE YLR126C-RELATED"/>
    <property type="match status" value="1"/>
</dbReference>
<sequence length="224" mass="24511">MFHLIQNDPEVPPGNITEHFQAMGITAKVCHAYRNEPLPAPEDTRGVIVLGGAMCANDDQRHPFLIQVKGFIREVVARRIPYLGICLGGQLLAAAMGGKVISNRWEELGTLEVELTAAGQEDRLFTGLDPRLGTFQWHHDSFDLPTGAVLLAASPACPHQAFRIGPCAWGTQFHPEVTEEIIRAWCAWDPATRGRADELVAAWRAETSYGATARCLLENFVGAA</sequence>
<dbReference type="PANTHER" id="PTHR42695">
    <property type="entry name" value="GLUTAMINE AMIDOTRANSFERASE YLR126C-RELATED"/>
    <property type="match status" value="1"/>
</dbReference>